<gene>
    <name evidence="1" type="ORF">NCTC9695_02820</name>
</gene>
<sequence>MAGIPELNVSQPEYVAGLAQLLRKEPLLNWQDYLIAHALDGYAHI</sequence>
<organism evidence="1 2">
    <name type="scientific">Chromobacterium violaceum</name>
    <dbReference type="NCBI Taxonomy" id="536"/>
    <lineage>
        <taxon>Bacteria</taxon>
        <taxon>Pseudomonadati</taxon>
        <taxon>Pseudomonadota</taxon>
        <taxon>Betaproteobacteria</taxon>
        <taxon>Neisseriales</taxon>
        <taxon>Chromobacteriaceae</taxon>
        <taxon>Chromobacterium</taxon>
    </lineage>
</organism>
<evidence type="ECO:0000313" key="1">
    <source>
        <dbReference type="EMBL" id="VEB42372.1"/>
    </source>
</evidence>
<dbReference type="EMBL" id="LR134182">
    <property type="protein sequence ID" value="VEB42372.1"/>
    <property type="molecule type" value="Genomic_DNA"/>
</dbReference>
<dbReference type="AlphaFoldDB" id="A0A3S4IFJ3"/>
<accession>A0A3S4IFJ3</accession>
<dbReference type="Proteomes" id="UP000275777">
    <property type="component" value="Chromosome"/>
</dbReference>
<dbReference type="Gene3D" id="1.10.1380.10">
    <property type="entry name" value="Neutral endopeptidase , domain2"/>
    <property type="match status" value="1"/>
</dbReference>
<name>A0A3S4IFJ3_CHRVL</name>
<evidence type="ECO:0000313" key="2">
    <source>
        <dbReference type="Proteomes" id="UP000275777"/>
    </source>
</evidence>
<reference evidence="1 2" key="1">
    <citation type="submission" date="2018-12" db="EMBL/GenBank/DDBJ databases">
        <authorList>
            <consortium name="Pathogen Informatics"/>
        </authorList>
    </citation>
    <scope>NUCLEOTIDE SEQUENCE [LARGE SCALE GENOMIC DNA]</scope>
    <source>
        <strain evidence="1 2">NCTC9695</strain>
    </source>
</reference>
<dbReference type="InterPro" id="IPR042089">
    <property type="entry name" value="Peptidase_M13_dom_2"/>
</dbReference>
<proteinExistence type="predicted"/>
<protein>
    <submittedName>
        <fullName evidence="1">Uncharacterized protein</fullName>
    </submittedName>
</protein>